<keyword evidence="6 7" id="KW-0472">Membrane</keyword>
<name>D8M8Z1_BLAHO</name>
<evidence type="ECO:0000313" key="11">
    <source>
        <dbReference type="Proteomes" id="UP000008312"/>
    </source>
</evidence>
<reference evidence="10" key="1">
    <citation type="submission" date="2010-02" db="EMBL/GenBank/DDBJ databases">
        <title>Sequencing and annotation of the Blastocystis hominis genome.</title>
        <authorList>
            <person name="Wincker P."/>
        </authorList>
    </citation>
    <scope>NUCLEOTIDE SEQUENCE</scope>
    <source>
        <strain evidence="10">Singapore isolate B</strain>
    </source>
</reference>
<dbReference type="OrthoDB" id="270584at2759"/>
<dbReference type="RefSeq" id="XP_012898578.1">
    <property type="nucleotide sequence ID" value="XM_013043124.1"/>
</dbReference>
<evidence type="ECO:0000256" key="5">
    <source>
        <dbReference type="ARBA" id="ARBA00022737"/>
    </source>
</evidence>
<evidence type="ECO:0000256" key="8">
    <source>
        <dbReference type="SAM" id="Phobius"/>
    </source>
</evidence>
<gene>
    <name evidence="10" type="ORF">GSBLH_T00004253001</name>
</gene>
<dbReference type="EMBL" id="FN668688">
    <property type="protein sequence ID" value="CBK24530.2"/>
    <property type="molecule type" value="Genomic_DNA"/>
</dbReference>
<evidence type="ECO:0000256" key="2">
    <source>
        <dbReference type="ARBA" id="ARBA00006336"/>
    </source>
</evidence>
<accession>D8M8Z1</accession>
<dbReference type="InterPro" id="IPR018108">
    <property type="entry name" value="MCP_transmembrane"/>
</dbReference>
<protein>
    <recommendedName>
        <fullName evidence="9">Isochorismatase-like domain-containing protein</fullName>
    </recommendedName>
</protein>
<comment type="subcellular location">
    <subcellularLocation>
        <location evidence="1">Membrane</location>
        <topology evidence="1">Multi-pass membrane protein</topology>
    </subcellularLocation>
</comment>
<dbReference type="InterPro" id="IPR036380">
    <property type="entry name" value="Isochorismatase-like_sf"/>
</dbReference>
<keyword evidence="4 7" id="KW-0812">Transmembrane</keyword>
<dbReference type="InterPro" id="IPR023395">
    <property type="entry name" value="MCP_dom_sf"/>
</dbReference>
<keyword evidence="5" id="KW-0677">Repeat</keyword>
<feature type="repeat" description="Solcar" evidence="7">
    <location>
        <begin position="345"/>
        <end position="431"/>
    </location>
</feature>
<keyword evidence="3" id="KW-0813">Transport</keyword>
<dbReference type="SUPFAM" id="SSF103506">
    <property type="entry name" value="Mitochondrial carrier"/>
    <property type="match status" value="1"/>
</dbReference>
<comment type="similarity">
    <text evidence="2">Belongs to the isochorismatase family.</text>
</comment>
<keyword evidence="11" id="KW-1185">Reference proteome</keyword>
<dbReference type="PRINTS" id="PR00926">
    <property type="entry name" value="MITOCARRIER"/>
</dbReference>
<dbReference type="PROSITE" id="PS50920">
    <property type="entry name" value="SOLCAR"/>
    <property type="match status" value="3"/>
</dbReference>
<evidence type="ECO:0000256" key="3">
    <source>
        <dbReference type="ARBA" id="ARBA00022448"/>
    </source>
</evidence>
<dbReference type="PANTHER" id="PTHR24089">
    <property type="entry name" value="SOLUTE CARRIER FAMILY 25"/>
    <property type="match status" value="1"/>
</dbReference>
<dbReference type="InParanoid" id="D8M8Z1"/>
<feature type="repeat" description="Solcar" evidence="7">
    <location>
        <begin position="537"/>
        <end position="627"/>
    </location>
</feature>
<dbReference type="InterPro" id="IPR002067">
    <property type="entry name" value="MCP"/>
</dbReference>
<feature type="repeat" description="Solcar" evidence="7">
    <location>
        <begin position="440"/>
        <end position="526"/>
    </location>
</feature>
<dbReference type="Gene3D" id="3.40.50.850">
    <property type="entry name" value="Isochorismatase-like"/>
    <property type="match status" value="1"/>
</dbReference>
<evidence type="ECO:0000256" key="1">
    <source>
        <dbReference type="ARBA" id="ARBA00004141"/>
    </source>
</evidence>
<evidence type="ECO:0000256" key="6">
    <source>
        <dbReference type="ARBA" id="ARBA00023136"/>
    </source>
</evidence>
<feature type="transmembrane region" description="Helical" evidence="8">
    <location>
        <begin position="496"/>
        <end position="520"/>
    </location>
</feature>
<keyword evidence="8" id="KW-1133">Transmembrane helix</keyword>
<evidence type="ECO:0000313" key="10">
    <source>
        <dbReference type="EMBL" id="CBK24530.2"/>
    </source>
</evidence>
<feature type="domain" description="Isochorismatase-like" evidence="9">
    <location>
        <begin position="33"/>
        <end position="122"/>
    </location>
</feature>
<dbReference type="Pfam" id="PF00153">
    <property type="entry name" value="Mito_carr"/>
    <property type="match status" value="3"/>
</dbReference>
<dbReference type="GeneID" id="24921289"/>
<dbReference type="InterPro" id="IPR000868">
    <property type="entry name" value="Isochorismatase-like_dom"/>
</dbReference>
<dbReference type="SUPFAM" id="SSF52499">
    <property type="entry name" value="Isochorismatase-like hydrolases"/>
    <property type="match status" value="1"/>
</dbReference>
<dbReference type="Gene3D" id="1.50.40.10">
    <property type="entry name" value="Mitochondrial carrier domain"/>
    <property type="match status" value="1"/>
</dbReference>
<dbReference type="AlphaFoldDB" id="D8M8Z1"/>
<sequence length="635" mass="70697">MESSLYEEYSKLLLEQGVKFQAFDLESITEKDVLLIIDCQNDFFPEGTVEDGGRFGVDDGEKIVPSVNQLIDVFAKKGGVIAATKDFHSIHHCSFTPNGGAFPPHCIQGAKGSEFHKEIGAKLAEAKAQGATVLVGYKGIEDAHDCFSAYPYTSATGKERFGADFETNEWYNCFVLESSRENETMDCHPDVMAIYKKRSLMNVIGERLSEQSRFIVCGLAFDYCVIDSAINVRENTHLPVFIAHPATRASHIPGVGAFGSGFLNNPKELSEKLQNYAIAMIDLFSVCWKKLAASIFDSSEAGNSAFISIGTRFGDSWKEKSEAVKERREQYITQRIPVHKRYTPKTFLQSLLAGGVSGCIAKTCIAPLERTKILFQVSNKPFSLRLAGRKIVQVYHEEGFTRLWKGNTATILRVLPYSATQFASFRGYSHLVMIDEYTPLTPLQRFLSGAAAGATATVLTYPFDFLRTRMAIREGESTYKNILVAIKSIVRSEGVITFYSGLYAALIGVLPYSGISWMVMDTTRQFFQDYVNDGRSASPLQRMVCGATAAIIAQTCTYPLDIVRRRMQSEGLGNHGNRRYRSILGTFRVIAKEEGVRRLWKGVTMNWIKGPISMGISYACYGAIEHWFGVSKLQN</sequence>
<proteinExistence type="inferred from homology"/>
<dbReference type="GO" id="GO:0055085">
    <property type="term" value="P:transmembrane transport"/>
    <property type="evidence" value="ECO:0007669"/>
    <property type="project" value="InterPro"/>
</dbReference>
<dbReference type="Proteomes" id="UP000008312">
    <property type="component" value="Unassembled WGS sequence"/>
</dbReference>
<evidence type="ECO:0000259" key="9">
    <source>
        <dbReference type="Pfam" id="PF00857"/>
    </source>
</evidence>
<dbReference type="Pfam" id="PF00857">
    <property type="entry name" value="Isochorismatase"/>
    <property type="match status" value="1"/>
</dbReference>
<evidence type="ECO:0000256" key="7">
    <source>
        <dbReference type="PROSITE-ProRule" id="PRU00282"/>
    </source>
</evidence>
<evidence type="ECO:0000256" key="4">
    <source>
        <dbReference type="ARBA" id="ARBA00022692"/>
    </source>
</evidence>
<organism evidence="10">
    <name type="scientific">Blastocystis hominis</name>
    <dbReference type="NCBI Taxonomy" id="12968"/>
    <lineage>
        <taxon>Eukaryota</taxon>
        <taxon>Sar</taxon>
        <taxon>Stramenopiles</taxon>
        <taxon>Bigyra</taxon>
        <taxon>Opalozoa</taxon>
        <taxon>Opalinata</taxon>
        <taxon>Blastocystidae</taxon>
        <taxon>Blastocystis</taxon>
    </lineage>
</organism>
<dbReference type="GO" id="GO:0016020">
    <property type="term" value="C:membrane"/>
    <property type="evidence" value="ECO:0007669"/>
    <property type="project" value="UniProtKB-SubCell"/>
</dbReference>